<dbReference type="InterPro" id="IPR036388">
    <property type="entry name" value="WH-like_DNA-bd_sf"/>
</dbReference>
<dbReference type="GO" id="GO:0003700">
    <property type="term" value="F:DNA-binding transcription factor activity"/>
    <property type="evidence" value="ECO:0007669"/>
    <property type="project" value="TreeGrafter"/>
</dbReference>
<dbReference type="PROSITE" id="PS50042">
    <property type="entry name" value="CNMP_BINDING_3"/>
    <property type="match status" value="1"/>
</dbReference>
<dbReference type="GO" id="GO:0005829">
    <property type="term" value="C:cytosol"/>
    <property type="evidence" value="ECO:0007669"/>
    <property type="project" value="TreeGrafter"/>
</dbReference>
<dbReference type="SMART" id="SM00100">
    <property type="entry name" value="cNMP"/>
    <property type="match status" value="1"/>
</dbReference>
<comment type="caution">
    <text evidence="6">The sequence shown here is derived from an EMBL/GenBank/DDBJ whole genome shotgun (WGS) entry which is preliminary data.</text>
</comment>
<dbReference type="InterPro" id="IPR018488">
    <property type="entry name" value="cNMP-bd_CS"/>
</dbReference>
<dbReference type="SUPFAM" id="SSF46785">
    <property type="entry name" value="Winged helix' DNA-binding domain"/>
    <property type="match status" value="1"/>
</dbReference>
<dbReference type="InterPro" id="IPR018490">
    <property type="entry name" value="cNMP-bd_dom_sf"/>
</dbReference>
<evidence type="ECO:0000259" key="4">
    <source>
        <dbReference type="PROSITE" id="PS50042"/>
    </source>
</evidence>
<dbReference type="InterPro" id="IPR014710">
    <property type="entry name" value="RmlC-like_jellyroll"/>
</dbReference>
<organism evidence="6">
    <name type="scientific">bioreactor metagenome</name>
    <dbReference type="NCBI Taxonomy" id="1076179"/>
    <lineage>
        <taxon>unclassified sequences</taxon>
        <taxon>metagenomes</taxon>
        <taxon>ecological metagenomes</taxon>
    </lineage>
</organism>
<name>A0A644TY12_9ZZZZ</name>
<dbReference type="PROSITE" id="PS00888">
    <property type="entry name" value="CNMP_BINDING_1"/>
    <property type="match status" value="1"/>
</dbReference>
<dbReference type="GO" id="GO:0003677">
    <property type="term" value="F:DNA binding"/>
    <property type="evidence" value="ECO:0007669"/>
    <property type="project" value="UniProtKB-KW"/>
</dbReference>
<dbReference type="PRINTS" id="PR00034">
    <property type="entry name" value="HTHCRP"/>
</dbReference>
<dbReference type="InterPro" id="IPR012318">
    <property type="entry name" value="HTH_CRP"/>
</dbReference>
<feature type="domain" description="HTH crp-type" evidence="5">
    <location>
        <begin position="156"/>
        <end position="225"/>
    </location>
</feature>
<evidence type="ECO:0000256" key="3">
    <source>
        <dbReference type="ARBA" id="ARBA00023163"/>
    </source>
</evidence>
<keyword evidence="1" id="KW-0805">Transcription regulation</keyword>
<reference evidence="6" key="1">
    <citation type="submission" date="2019-08" db="EMBL/GenBank/DDBJ databases">
        <authorList>
            <person name="Kucharzyk K."/>
            <person name="Murdoch R.W."/>
            <person name="Higgins S."/>
            <person name="Loffler F."/>
        </authorList>
    </citation>
    <scope>NUCLEOTIDE SEQUENCE</scope>
</reference>
<dbReference type="AlphaFoldDB" id="A0A644TY12"/>
<protein>
    <submittedName>
        <fullName evidence="6">Transcriptional activator protein Anr</fullName>
    </submittedName>
</protein>
<dbReference type="Pfam" id="PF13545">
    <property type="entry name" value="HTH_Crp_2"/>
    <property type="match status" value="1"/>
</dbReference>
<proteinExistence type="predicted"/>
<dbReference type="InterPro" id="IPR050397">
    <property type="entry name" value="Env_Response_Regulators"/>
</dbReference>
<dbReference type="SUPFAM" id="SSF51206">
    <property type="entry name" value="cAMP-binding domain-like"/>
    <property type="match status" value="1"/>
</dbReference>
<evidence type="ECO:0000256" key="2">
    <source>
        <dbReference type="ARBA" id="ARBA00023125"/>
    </source>
</evidence>
<dbReference type="Pfam" id="PF00027">
    <property type="entry name" value="cNMP_binding"/>
    <property type="match status" value="1"/>
</dbReference>
<dbReference type="PROSITE" id="PS51063">
    <property type="entry name" value="HTH_CRP_2"/>
    <property type="match status" value="1"/>
</dbReference>
<dbReference type="SMART" id="SM00419">
    <property type="entry name" value="HTH_CRP"/>
    <property type="match status" value="1"/>
</dbReference>
<accession>A0A644TY12</accession>
<sequence length="234" mass="26606">MTENQTSKQHSCAIGSSSTSCMELLTSQELELLDSKMVEVGYRKGEIICKQGAPATQLMIVREGLVKIYMENNSGENLVLHIMPEMNIIGLSSLFEGNNVYQFSAQAYLDTRVQVIDIATFKQLIRSNASFSMKVINLLAEYNTIISGRFYCLTQKQTYGRFADVLLCLANRIYKQQKFPLQLSRKELAEIAGMSVESVARILTRFKEEQLIELECKHLNILDYDRMFDISQKG</sequence>
<dbReference type="InterPro" id="IPR000595">
    <property type="entry name" value="cNMP-bd_dom"/>
</dbReference>
<evidence type="ECO:0000313" key="6">
    <source>
        <dbReference type="EMBL" id="MPL71853.1"/>
    </source>
</evidence>
<keyword evidence="3" id="KW-0804">Transcription</keyword>
<dbReference type="PANTHER" id="PTHR24567:SF74">
    <property type="entry name" value="HTH-TYPE TRANSCRIPTIONAL REGULATOR ARCR"/>
    <property type="match status" value="1"/>
</dbReference>
<dbReference type="EMBL" id="VSSQ01000062">
    <property type="protein sequence ID" value="MPL71853.1"/>
    <property type="molecule type" value="Genomic_DNA"/>
</dbReference>
<keyword evidence="2" id="KW-0238">DNA-binding</keyword>
<dbReference type="Gene3D" id="2.60.120.10">
    <property type="entry name" value="Jelly Rolls"/>
    <property type="match status" value="1"/>
</dbReference>
<evidence type="ECO:0000256" key="1">
    <source>
        <dbReference type="ARBA" id="ARBA00023015"/>
    </source>
</evidence>
<gene>
    <name evidence="6" type="primary">anr_1</name>
    <name evidence="6" type="ORF">SDC9_17631</name>
</gene>
<evidence type="ECO:0000259" key="5">
    <source>
        <dbReference type="PROSITE" id="PS51063"/>
    </source>
</evidence>
<dbReference type="CDD" id="cd00038">
    <property type="entry name" value="CAP_ED"/>
    <property type="match status" value="1"/>
</dbReference>
<dbReference type="InterPro" id="IPR036390">
    <property type="entry name" value="WH_DNA-bd_sf"/>
</dbReference>
<dbReference type="Gene3D" id="1.10.10.10">
    <property type="entry name" value="Winged helix-like DNA-binding domain superfamily/Winged helix DNA-binding domain"/>
    <property type="match status" value="1"/>
</dbReference>
<dbReference type="PANTHER" id="PTHR24567">
    <property type="entry name" value="CRP FAMILY TRANSCRIPTIONAL REGULATORY PROTEIN"/>
    <property type="match status" value="1"/>
</dbReference>
<feature type="domain" description="Cyclic nucleotide-binding" evidence="4">
    <location>
        <begin position="21"/>
        <end position="142"/>
    </location>
</feature>